<dbReference type="AlphaFoldDB" id="A0A265UT02"/>
<dbReference type="InterPro" id="IPR011010">
    <property type="entry name" value="DNA_brk_join_enz"/>
</dbReference>
<dbReference type="InterPro" id="IPR044068">
    <property type="entry name" value="CB"/>
</dbReference>
<dbReference type="InterPro" id="IPR004107">
    <property type="entry name" value="Integrase_SAM-like_N"/>
</dbReference>
<dbReference type="RefSeq" id="WP_094968185.1">
    <property type="nucleotide sequence ID" value="NZ_NGJN01000004.1"/>
</dbReference>
<evidence type="ECO:0000256" key="4">
    <source>
        <dbReference type="ARBA" id="ARBA00023172"/>
    </source>
</evidence>
<keyword evidence="4" id="KW-0233">DNA recombination</keyword>
<dbReference type="Gene3D" id="1.10.150.130">
    <property type="match status" value="1"/>
</dbReference>
<keyword evidence="9" id="KW-1185">Reference proteome</keyword>
<dbReference type="NCBIfam" id="NF040815">
    <property type="entry name" value="recomb_XerA_Arch"/>
    <property type="match status" value="1"/>
</dbReference>
<dbReference type="Gene3D" id="1.10.443.10">
    <property type="entry name" value="Intergrase catalytic core"/>
    <property type="match status" value="1"/>
</dbReference>
<dbReference type="InterPro" id="IPR013762">
    <property type="entry name" value="Integrase-like_cat_sf"/>
</dbReference>
<organism evidence="8 9">
    <name type="scientific">Winogradskyella aurantia</name>
    <dbReference type="NCBI Taxonomy" id="1915063"/>
    <lineage>
        <taxon>Bacteria</taxon>
        <taxon>Pseudomonadati</taxon>
        <taxon>Bacteroidota</taxon>
        <taxon>Flavobacteriia</taxon>
        <taxon>Flavobacteriales</taxon>
        <taxon>Flavobacteriaceae</taxon>
        <taxon>Winogradskyella</taxon>
    </lineage>
</organism>
<dbReference type="InterPro" id="IPR050090">
    <property type="entry name" value="Tyrosine_recombinase_XerCD"/>
</dbReference>
<dbReference type="GO" id="GO:0015074">
    <property type="term" value="P:DNA integration"/>
    <property type="evidence" value="ECO:0007669"/>
    <property type="project" value="UniProtKB-KW"/>
</dbReference>
<dbReference type="InterPro" id="IPR010998">
    <property type="entry name" value="Integrase_recombinase_N"/>
</dbReference>
<dbReference type="GO" id="GO:0006310">
    <property type="term" value="P:DNA recombination"/>
    <property type="evidence" value="ECO:0007669"/>
    <property type="project" value="UniProtKB-KW"/>
</dbReference>
<dbReference type="PANTHER" id="PTHR30349:SF41">
    <property type="entry name" value="INTEGRASE_RECOMBINASE PROTEIN MJ0367-RELATED"/>
    <property type="match status" value="1"/>
</dbReference>
<comment type="caution">
    <text evidence="8">The sequence shown here is derived from an EMBL/GenBank/DDBJ whole genome shotgun (WGS) entry which is preliminary data.</text>
</comment>
<keyword evidence="2" id="KW-0229">DNA integration</keyword>
<dbReference type="Proteomes" id="UP000216840">
    <property type="component" value="Unassembled WGS sequence"/>
</dbReference>
<evidence type="ECO:0000259" key="7">
    <source>
        <dbReference type="PROSITE" id="PS51900"/>
    </source>
</evidence>
<comment type="similarity">
    <text evidence="1">Belongs to the 'phage' integrase family.</text>
</comment>
<feature type="domain" description="Core-binding (CB)" evidence="7">
    <location>
        <begin position="105"/>
        <end position="188"/>
    </location>
</feature>
<dbReference type="PROSITE" id="PS51900">
    <property type="entry name" value="CB"/>
    <property type="match status" value="1"/>
</dbReference>
<gene>
    <name evidence="8" type="ORF">CA834_08035</name>
</gene>
<dbReference type="SUPFAM" id="SSF56349">
    <property type="entry name" value="DNA breaking-rejoining enzymes"/>
    <property type="match status" value="1"/>
</dbReference>
<dbReference type="PANTHER" id="PTHR30349">
    <property type="entry name" value="PHAGE INTEGRASE-RELATED"/>
    <property type="match status" value="1"/>
</dbReference>
<evidence type="ECO:0000256" key="5">
    <source>
        <dbReference type="PROSITE-ProRule" id="PRU01248"/>
    </source>
</evidence>
<dbReference type="OrthoDB" id="9801717at2"/>
<dbReference type="InterPro" id="IPR002104">
    <property type="entry name" value="Integrase_catalytic"/>
</dbReference>
<feature type="domain" description="Tyr recombinase" evidence="6">
    <location>
        <begin position="205"/>
        <end position="377"/>
    </location>
</feature>
<reference evidence="8 9" key="1">
    <citation type="submission" date="2017-05" db="EMBL/GenBank/DDBJ databases">
        <title>The draft genome sequence of Idiomarina salinarum WNB302.</title>
        <authorList>
            <person name="Sun Y."/>
            <person name="Chen B."/>
            <person name="Du Z."/>
        </authorList>
    </citation>
    <scope>NUCLEOTIDE SEQUENCE [LARGE SCALE GENOMIC DNA]</scope>
    <source>
        <strain evidence="8 9">WNB302</strain>
    </source>
</reference>
<evidence type="ECO:0000256" key="1">
    <source>
        <dbReference type="ARBA" id="ARBA00008857"/>
    </source>
</evidence>
<accession>A0A265UT02</accession>
<proteinExistence type="inferred from homology"/>
<dbReference type="GO" id="GO:0003677">
    <property type="term" value="F:DNA binding"/>
    <property type="evidence" value="ECO:0007669"/>
    <property type="project" value="UniProtKB-UniRule"/>
</dbReference>
<dbReference type="PROSITE" id="PS51898">
    <property type="entry name" value="TYR_RECOMBINASE"/>
    <property type="match status" value="1"/>
</dbReference>
<name>A0A265UT02_9FLAO</name>
<protein>
    <submittedName>
        <fullName evidence="8">Integrase</fullName>
    </submittedName>
</protein>
<evidence type="ECO:0000259" key="6">
    <source>
        <dbReference type="PROSITE" id="PS51898"/>
    </source>
</evidence>
<sequence>MVQETIVLSPLHHRGAEQIAIAFRYSDRTKSIVNDFDGSKWSATHRTFYTAYSKTRLHTLFTYLRDHNFYVDYSAFSNVPQEVYKATKKTKPEMTMAAMHTDLPAEYKALLKAYTGFLKGKRLSPSTVRTYGFFILRFLDFVKPKPLDTWQKSDMDLFFEKVMAEENYSISSHRQSVSALKYLGSYCNLEDFDTEGLTRPKKSKRLPVVLSKEEIIDLMQVTKNLKHRAIIGIIYSSGLRIGELLNLKLKDLDLDRNQLHVRQAKGRKDRTVIMSEVLKPLLLNYVNTYNPKYYFVEGRGGGMYTAESVRGFLKTACKEAGITKTVTPHVLRHSYATHLMENGVDLRHIQMLLGHAKPETTMIYTHVAQRDLMQIKSPLDLAVKEITETQKDRSKLLLSRNIKR</sequence>
<evidence type="ECO:0000256" key="3">
    <source>
        <dbReference type="ARBA" id="ARBA00023125"/>
    </source>
</evidence>
<evidence type="ECO:0000313" key="9">
    <source>
        <dbReference type="Proteomes" id="UP000216840"/>
    </source>
</evidence>
<dbReference type="Pfam" id="PF00589">
    <property type="entry name" value="Phage_integrase"/>
    <property type="match status" value="1"/>
</dbReference>
<evidence type="ECO:0000256" key="2">
    <source>
        <dbReference type="ARBA" id="ARBA00022908"/>
    </source>
</evidence>
<dbReference type="EMBL" id="NGJN01000004">
    <property type="protein sequence ID" value="OZV68420.1"/>
    <property type="molecule type" value="Genomic_DNA"/>
</dbReference>
<keyword evidence="3 5" id="KW-0238">DNA-binding</keyword>
<evidence type="ECO:0000313" key="8">
    <source>
        <dbReference type="EMBL" id="OZV68420.1"/>
    </source>
</evidence>
<dbReference type="Pfam" id="PF13495">
    <property type="entry name" value="Phage_int_SAM_4"/>
    <property type="match status" value="1"/>
</dbReference>